<keyword evidence="1" id="KW-0812">Transmembrane</keyword>
<keyword evidence="1" id="KW-1133">Transmembrane helix</keyword>
<dbReference type="AlphaFoldDB" id="A0A1B6IFN6"/>
<dbReference type="EMBL" id="GECU01021991">
    <property type="protein sequence ID" value="JAS85715.1"/>
    <property type="molecule type" value="Transcribed_RNA"/>
</dbReference>
<keyword evidence="1" id="KW-0472">Membrane</keyword>
<accession>A0A1B6IFN6</accession>
<dbReference type="GO" id="GO:0003676">
    <property type="term" value="F:nucleic acid binding"/>
    <property type="evidence" value="ECO:0007669"/>
    <property type="project" value="InterPro"/>
</dbReference>
<gene>
    <name evidence="2" type="ORF">g.56839</name>
</gene>
<dbReference type="InterPro" id="IPR036397">
    <property type="entry name" value="RNaseH_sf"/>
</dbReference>
<reference evidence="2" key="1">
    <citation type="submission" date="2015-11" db="EMBL/GenBank/DDBJ databases">
        <title>De novo transcriptome assembly of four potential Pierce s Disease insect vectors from Arizona vineyards.</title>
        <authorList>
            <person name="Tassone E.E."/>
        </authorList>
    </citation>
    <scope>NUCLEOTIDE SEQUENCE</scope>
</reference>
<name>A0A1B6IFN6_9HEMI</name>
<sequence>GNWMFHHENVLTHSSHVVHEFLAKCYILHTVFMVPCDLWVFSILKFLLLGTRFQTVKEVKLNPAAEQMAVTEGDFTTCFSKWEDRLNKYIMPNVKYFEGD</sequence>
<feature type="transmembrane region" description="Helical" evidence="1">
    <location>
        <begin position="26"/>
        <end position="48"/>
    </location>
</feature>
<proteinExistence type="predicted"/>
<organism evidence="2">
    <name type="scientific">Homalodisca liturata</name>
    <dbReference type="NCBI Taxonomy" id="320908"/>
    <lineage>
        <taxon>Eukaryota</taxon>
        <taxon>Metazoa</taxon>
        <taxon>Ecdysozoa</taxon>
        <taxon>Arthropoda</taxon>
        <taxon>Hexapoda</taxon>
        <taxon>Insecta</taxon>
        <taxon>Pterygota</taxon>
        <taxon>Neoptera</taxon>
        <taxon>Paraneoptera</taxon>
        <taxon>Hemiptera</taxon>
        <taxon>Auchenorrhyncha</taxon>
        <taxon>Membracoidea</taxon>
        <taxon>Cicadellidae</taxon>
        <taxon>Cicadellinae</taxon>
        <taxon>Proconiini</taxon>
        <taxon>Homalodisca</taxon>
    </lineage>
</organism>
<dbReference type="Gene3D" id="3.30.420.10">
    <property type="entry name" value="Ribonuclease H-like superfamily/Ribonuclease H"/>
    <property type="match status" value="1"/>
</dbReference>
<evidence type="ECO:0000256" key="1">
    <source>
        <dbReference type="SAM" id="Phobius"/>
    </source>
</evidence>
<protein>
    <submittedName>
        <fullName evidence="2">Uncharacterized protein</fullName>
    </submittedName>
</protein>
<feature type="non-terminal residue" evidence="2">
    <location>
        <position position="1"/>
    </location>
</feature>
<evidence type="ECO:0000313" key="2">
    <source>
        <dbReference type="EMBL" id="JAS85715.1"/>
    </source>
</evidence>